<dbReference type="InterPro" id="IPR000864">
    <property type="entry name" value="Prot_inh_pot1"/>
</dbReference>
<evidence type="ECO:0000313" key="5">
    <source>
        <dbReference type="Proteomes" id="UP001165685"/>
    </source>
</evidence>
<dbReference type="PRINTS" id="PR00292">
    <property type="entry name" value="POTATOINHBTR"/>
</dbReference>
<dbReference type="EMBL" id="JAQFWP010000023">
    <property type="protein sequence ID" value="MDA2805614.1"/>
    <property type="molecule type" value="Genomic_DNA"/>
</dbReference>
<dbReference type="Gene3D" id="3.30.10.10">
    <property type="entry name" value="Trypsin Inhibitor V, subunit A"/>
    <property type="match status" value="1"/>
</dbReference>
<dbReference type="GO" id="GO:0004867">
    <property type="term" value="F:serine-type endopeptidase inhibitor activity"/>
    <property type="evidence" value="ECO:0007669"/>
    <property type="project" value="UniProtKB-KW"/>
</dbReference>
<keyword evidence="5" id="KW-1185">Reference proteome</keyword>
<feature type="signal peptide" evidence="3">
    <location>
        <begin position="1"/>
        <end position="27"/>
    </location>
</feature>
<evidence type="ECO:0000256" key="1">
    <source>
        <dbReference type="ARBA" id="ARBA00022690"/>
    </source>
</evidence>
<accession>A0ABT4TLN1</accession>
<reference evidence="4" key="1">
    <citation type="submission" date="2023-01" db="EMBL/GenBank/DDBJ databases">
        <title>Draft genome sequence of Nocardiopsis sp. LSu2-4 isolated from halophytes.</title>
        <authorList>
            <person name="Duangmal K."/>
            <person name="Chantavorakit T."/>
        </authorList>
    </citation>
    <scope>NUCLEOTIDE SEQUENCE</scope>
    <source>
        <strain evidence="4">LSu2-4</strain>
    </source>
</reference>
<keyword evidence="3" id="KW-0732">Signal</keyword>
<comment type="caution">
    <text evidence="4">The sequence shown here is derived from an EMBL/GenBank/DDBJ whole genome shotgun (WGS) entry which is preliminary data.</text>
</comment>
<dbReference type="SUPFAM" id="SSF54654">
    <property type="entry name" value="CI-2 family of serine protease inhibitors"/>
    <property type="match status" value="1"/>
</dbReference>
<evidence type="ECO:0000256" key="3">
    <source>
        <dbReference type="SAM" id="SignalP"/>
    </source>
</evidence>
<organism evidence="4 5">
    <name type="scientific">Nocardiopsis suaedae</name>
    <dbReference type="NCBI Taxonomy" id="3018444"/>
    <lineage>
        <taxon>Bacteria</taxon>
        <taxon>Bacillati</taxon>
        <taxon>Actinomycetota</taxon>
        <taxon>Actinomycetes</taxon>
        <taxon>Streptosporangiales</taxon>
        <taxon>Nocardiopsidaceae</taxon>
        <taxon>Nocardiopsis</taxon>
    </lineage>
</organism>
<evidence type="ECO:0000313" key="4">
    <source>
        <dbReference type="EMBL" id="MDA2805614.1"/>
    </source>
</evidence>
<dbReference type="PANTHER" id="PTHR33091:SF73">
    <property type="entry name" value="INHIBITOR OF TRYPSIN AND HAGEMAN FACTOR-LIKE"/>
    <property type="match status" value="1"/>
</dbReference>
<dbReference type="Proteomes" id="UP001165685">
    <property type="component" value="Unassembled WGS sequence"/>
</dbReference>
<dbReference type="InterPro" id="IPR036354">
    <property type="entry name" value="Prot_inh_pot1_sf"/>
</dbReference>
<keyword evidence="1 4" id="KW-0646">Protease inhibitor</keyword>
<gene>
    <name evidence="4" type="ORF">O4U47_13930</name>
</gene>
<feature type="chain" id="PRO_5045092962" evidence="3">
    <location>
        <begin position="28"/>
        <end position="110"/>
    </location>
</feature>
<name>A0ABT4TLN1_9ACTN</name>
<keyword evidence="2 4" id="KW-0722">Serine protease inhibitor</keyword>
<proteinExistence type="predicted"/>
<evidence type="ECO:0000256" key="2">
    <source>
        <dbReference type="ARBA" id="ARBA00022900"/>
    </source>
</evidence>
<protein>
    <submittedName>
        <fullName evidence="4">Serine protease inhibitor</fullName>
    </submittedName>
</protein>
<dbReference type="PANTHER" id="PTHR33091">
    <property type="entry name" value="PROTEIN, PUTATIVE, EXPRESSED-RELATED"/>
    <property type="match status" value="1"/>
</dbReference>
<dbReference type="Pfam" id="PF00280">
    <property type="entry name" value="potato_inhibit"/>
    <property type="match status" value="1"/>
</dbReference>
<dbReference type="RefSeq" id="WP_270678268.1">
    <property type="nucleotide sequence ID" value="NZ_JAQFWP010000023.1"/>
</dbReference>
<sequence length="110" mass="11545">MNRVILAGSVLACATAFTALFPATAGAAEAGAGDPSGAVQCQGEQSWPELTGADAHTAERVIERENPRVNAVLLPEGSYVTMDFRCDRVRVFYLGEDPAPLIVSRAPQVG</sequence>